<gene>
    <name evidence="2" type="ORF">B0H17DRAFT_482531</name>
</gene>
<feature type="compositionally biased region" description="Basic residues" evidence="1">
    <location>
        <begin position="350"/>
        <end position="360"/>
    </location>
</feature>
<feature type="compositionally biased region" description="Acidic residues" evidence="1">
    <location>
        <begin position="336"/>
        <end position="346"/>
    </location>
</feature>
<evidence type="ECO:0000313" key="2">
    <source>
        <dbReference type="EMBL" id="KAJ7693910.1"/>
    </source>
</evidence>
<feature type="compositionally biased region" description="Basic and acidic residues" evidence="1">
    <location>
        <begin position="231"/>
        <end position="240"/>
    </location>
</feature>
<comment type="caution">
    <text evidence="2">The sequence shown here is derived from an EMBL/GenBank/DDBJ whole genome shotgun (WGS) entry which is preliminary data.</text>
</comment>
<name>A0AAD7GJM2_MYCRO</name>
<organism evidence="2 3">
    <name type="scientific">Mycena rosella</name>
    <name type="common">Pink bonnet</name>
    <name type="synonym">Agaricus rosellus</name>
    <dbReference type="NCBI Taxonomy" id="1033263"/>
    <lineage>
        <taxon>Eukaryota</taxon>
        <taxon>Fungi</taxon>
        <taxon>Dikarya</taxon>
        <taxon>Basidiomycota</taxon>
        <taxon>Agaricomycotina</taxon>
        <taxon>Agaricomycetes</taxon>
        <taxon>Agaricomycetidae</taxon>
        <taxon>Agaricales</taxon>
        <taxon>Marasmiineae</taxon>
        <taxon>Mycenaceae</taxon>
        <taxon>Mycena</taxon>
    </lineage>
</organism>
<sequence>MDYESTDILGSSSLPVRHPPSAKWSGFSKTAFFLALLLAAYVGAVRAWEALLKWREKSYRLSMRRRHGIPDNDHRPFNVAYAAVLRARREEEVANNRVHRVDVDQFYAEADQQVASVESNIRQRNSQYRNAEPAWSTGTTSGLPGRFNPLAADSRYMPSSSGLPSSSSHTPNFADRYNPNPAPPPPVVRFADEIEDAGLPRRGNLNNTSSSPRKHQKRALEDYEVESDVPENPKKTRVEGDEFIDGDEDAEWLPRQKRGEKRMMREEDVDDDEEDAGRPGRRTRGKRARKVSLENQDVFMASDDNADDDMDVDDEDEWRDGRPAARGKKRDAGSTFEEDEEAEDGDQAQKTRRKRRTVGKRKSDAGAQPSRGQKRDRDVDEEGSEGEGAVSGTPARSSRKTKKRGKKSKEVRDDDEEGSVEGSASKGKGRPIGDEWESNGVMYKIGANGQRLRQALVKKAARRFTMPLDSQHPDRNANLELDTF</sequence>
<protein>
    <submittedName>
        <fullName evidence="2">Uncharacterized protein</fullName>
    </submittedName>
</protein>
<dbReference type="AlphaFoldDB" id="A0AAD7GJM2"/>
<keyword evidence="3" id="KW-1185">Reference proteome</keyword>
<feature type="compositionally biased region" description="Basic residues" evidence="1">
    <location>
        <begin position="397"/>
        <end position="409"/>
    </location>
</feature>
<accession>A0AAD7GJM2</accession>
<reference evidence="2" key="1">
    <citation type="submission" date="2023-03" db="EMBL/GenBank/DDBJ databases">
        <title>Massive genome expansion in bonnet fungi (Mycena s.s.) driven by repeated elements and novel gene families across ecological guilds.</title>
        <authorList>
            <consortium name="Lawrence Berkeley National Laboratory"/>
            <person name="Harder C.B."/>
            <person name="Miyauchi S."/>
            <person name="Viragh M."/>
            <person name="Kuo A."/>
            <person name="Thoen E."/>
            <person name="Andreopoulos B."/>
            <person name="Lu D."/>
            <person name="Skrede I."/>
            <person name="Drula E."/>
            <person name="Henrissat B."/>
            <person name="Morin E."/>
            <person name="Kohler A."/>
            <person name="Barry K."/>
            <person name="LaButti K."/>
            <person name="Morin E."/>
            <person name="Salamov A."/>
            <person name="Lipzen A."/>
            <person name="Mereny Z."/>
            <person name="Hegedus B."/>
            <person name="Baldrian P."/>
            <person name="Stursova M."/>
            <person name="Weitz H."/>
            <person name="Taylor A."/>
            <person name="Grigoriev I.V."/>
            <person name="Nagy L.G."/>
            <person name="Martin F."/>
            <person name="Kauserud H."/>
        </authorList>
    </citation>
    <scope>NUCLEOTIDE SEQUENCE</scope>
    <source>
        <strain evidence="2">CBHHK067</strain>
    </source>
</reference>
<dbReference type="Proteomes" id="UP001221757">
    <property type="component" value="Unassembled WGS sequence"/>
</dbReference>
<feature type="compositionally biased region" description="Polar residues" evidence="1">
    <location>
        <begin position="120"/>
        <end position="129"/>
    </location>
</feature>
<feature type="compositionally biased region" description="Basic residues" evidence="1">
    <location>
        <begin position="279"/>
        <end position="290"/>
    </location>
</feature>
<evidence type="ECO:0000256" key="1">
    <source>
        <dbReference type="SAM" id="MobiDB-lite"/>
    </source>
</evidence>
<dbReference type="EMBL" id="JARKIE010000044">
    <property type="protein sequence ID" value="KAJ7693910.1"/>
    <property type="molecule type" value="Genomic_DNA"/>
</dbReference>
<proteinExistence type="predicted"/>
<feature type="compositionally biased region" description="Acidic residues" evidence="1">
    <location>
        <begin position="304"/>
        <end position="318"/>
    </location>
</feature>
<feature type="region of interest" description="Disordered" evidence="1">
    <location>
        <begin position="120"/>
        <end position="438"/>
    </location>
</feature>
<evidence type="ECO:0000313" key="3">
    <source>
        <dbReference type="Proteomes" id="UP001221757"/>
    </source>
</evidence>
<feature type="compositionally biased region" description="Low complexity" evidence="1">
    <location>
        <begin position="158"/>
        <end position="168"/>
    </location>
</feature>
<feature type="compositionally biased region" description="Acidic residues" evidence="1">
    <location>
        <begin position="241"/>
        <end position="251"/>
    </location>
</feature>